<dbReference type="AlphaFoldDB" id="A0A365TNT5"/>
<evidence type="ECO:0000256" key="9">
    <source>
        <dbReference type="PIRSR" id="PIRSR600101-1"/>
    </source>
</evidence>
<dbReference type="EC" id="3.4.19.13" evidence="11"/>
<dbReference type="PRINTS" id="PR01210">
    <property type="entry name" value="GGTRANSPTASE"/>
</dbReference>
<dbReference type="InterPro" id="IPR051792">
    <property type="entry name" value="GGT_bact"/>
</dbReference>
<dbReference type="InterPro" id="IPR043137">
    <property type="entry name" value="GGT_ssub_C"/>
</dbReference>
<evidence type="ECO:0000256" key="3">
    <source>
        <dbReference type="ARBA" id="ARBA00009381"/>
    </source>
</evidence>
<feature type="binding site" evidence="10">
    <location>
        <begin position="478"/>
        <end position="479"/>
    </location>
    <ligand>
        <name>L-glutamate</name>
        <dbReference type="ChEBI" id="CHEBI:29985"/>
    </ligand>
</feature>
<dbReference type="PANTHER" id="PTHR43199">
    <property type="entry name" value="GLUTATHIONE HYDROLASE"/>
    <property type="match status" value="1"/>
</dbReference>
<comment type="caution">
    <text evidence="12">The sequence shown here is derived from an EMBL/GenBank/DDBJ whole genome shotgun (WGS) entry which is preliminary data.</text>
</comment>
<evidence type="ECO:0000256" key="5">
    <source>
        <dbReference type="ARBA" id="ARBA00022801"/>
    </source>
</evidence>
<dbReference type="GO" id="GO:0006751">
    <property type="term" value="P:glutathione catabolic process"/>
    <property type="evidence" value="ECO:0007669"/>
    <property type="project" value="UniProtKB-UniRule"/>
</dbReference>
<comment type="subunit">
    <text evidence="11">This enzyme consists of two polypeptide chains, which are synthesized in precursor form from a single polypeptide.</text>
</comment>
<evidence type="ECO:0000256" key="1">
    <source>
        <dbReference type="ARBA" id="ARBA00001049"/>
    </source>
</evidence>
<keyword evidence="13" id="KW-1185">Reference proteome</keyword>
<evidence type="ECO:0000256" key="4">
    <source>
        <dbReference type="ARBA" id="ARBA00022679"/>
    </source>
</evidence>
<feature type="binding site" evidence="10">
    <location>
        <position position="113"/>
    </location>
    <ligand>
        <name>L-glutamate</name>
        <dbReference type="ChEBI" id="CHEBI:29985"/>
    </ligand>
</feature>
<feature type="active site" description="Nucleophile" evidence="9">
    <location>
        <position position="407"/>
    </location>
</feature>
<dbReference type="EMBL" id="QNTU01000005">
    <property type="protein sequence ID" value="RBI67491.1"/>
    <property type="molecule type" value="Genomic_DNA"/>
</dbReference>
<dbReference type="InterPro" id="IPR043138">
    <property type="entry name" value="GGT_lsub"/>
</dbReference>
<dbReference type="SUPFAM" id="SSF56235">
    <property type="entry name" value="N-terminal nucleophile aminohydrolases (Ntn hydrolases)"/>
    <property type="match status" value="1"/>
</dbReference>
<comment type="PTM">
    <text evidence="11">Cleaved by autocatalysis into a large and a small subunit.</text>
</comment>
<dbReference type="NCBIfam" id="TIGR00066">
    <property type="entry name" value="g_glut_trans"/>
    <property type="match status" value="1"/>
</dbReference>
<keyword evidence="4 11" id="KW-0808">Transferase</keyword>
<dbReference type="Gene3D" id="1.10.246.130">
    <property type="match status" value="1"/>
</dbReference>
<dbReference type="InterPro" id="IPR029055">
    <property type="entry name" value="Ntn_hydrolases_N"/>
</dbReference>
<keyword evidence="11" id="KW-0317">Glutathione biosynthesis</keyword>
<name>A0A365TNT5_9GAMM</name>
<evidence type="ECO:0000256" key="2">
    <source>
        <dbReference type="ARBA" id="ARBA00001089"/>
    </source>
</evidence>
<evidence type="ECO:0000313" key="12">
    <source>
        <dbReference type="EMBL" id="RBI67491.1"/>
    </source>
</evidence>
<feature type="binding site" evidence="10">
    <location>
        <position position="502"/>
    </location>
    <ligand>
        <name>L-glutamate</name>
        <dbReference type="ChEBI" id="CHEBI:29985"/>
    </ligand>
</feature>
<dbReference type="PANTHER" id="PTHR43199:SF1">
    <property type="entry name" value="GLUTATHIONE HYDROLASE PROENZYME"/>
    <property type="match status" value="1"/>
</dbReference>
<proteinExistence type="inferred from homology"/>
<evidence type="ECO:0000256" key="10">
    <source>
        <dbReference type="PIRSR" id="PIRSR600101-2"/>
    </source>
</evidence>
<keyword evidence="5 11" id="KW-0378">Hydrolase</keyword>
<accession>A0A365TNT5</accession>
<comment type="catalytic activity">
    <reaction evidence="8 11">
        <text>an N-terminal (5-L-glutamyl)-[peptide] + an alpha-amino acid = 5-L-glutamyl amino acid + an N-terminal L-alpha-aminoacyl-[peptide]</text>
        <dbReference type="Rhea" id="RHEA:23904"/>
        <dbReference type="Rhea" id="RHEA-COMP:9780"/>
        <dbReference type="Rhea" id="RHEA-COMP:9795"/>
        <dbReference type="ChEBI" id="CHEBI:77644"/>
        <dbReference type="ChEBI" id="CHEBI:78597"/>
        <dbReference type="ChEBI" id="CHEBI:78599"/>
        <dbReference type="ChEBI" id="CHEBI:78608"/>
        <dbReference type="EC" id="2.3.2.2"/>
    </reaction>
</comment>
<evidence type="ECO:0000313" key="13">
    <source>
        <dbReference type="Proteomes" id="UP000252204"/>
    </source>
</evidence>
<dbReference type="OrthoDB" id="5297205at2"/>
<reference evidence="13" key="1">
    <citation type="submission" date="2018-06" db="EMBL/GenBank/DDBJ databases">
        <title>Whole genome sequencing of four bacterial strains from South Shetland trench revealing bio-synthetic gene clusters.</title>
        <authorList>
            <person name="Abdel-Mageed W.M."/>
            <person name="Lehri B."/>
            <person name="Jarmusch S."/>
            <person name="Miranda K."/>
            <person name="Goodfellow M."/>
            <person name="Jaspars M."/>
            <person name="Karlyshev A.V."/>
        </authorList>
    </citation>
    <scope>NUCLEOTIDE SEQUENCE [LARGE SCALE GENOMIC DNA]</scope>
    <source>
        <strain evidence="13">SST4</strain>
    </source>
</reference>
<dbReference type="PROSITE" id="PS00462">
    <property type="entry name" value="G_GLU_TRANSPEPTIDASE"/>
    <property type="match status" value="1"/>
</dbReference>
<dbReference type="GO" id="GO:0103068">
    <property type="term" value="F:leukotriene C4 gamma-glutamyl transferase activity"/>
    <property type="evidence" value="ECO:0007669"/>
    <property type="project" value="UniProtKB-EC"/>
</dbReference>
<gene>
    <name evidence="12" type="primary">ggt</name>
    <name evidence="12" type="ORF">DQ400_10180</name>
</gene>
<comment type="pathway">
    <text evidence="11">Sulfur metabolism; glutathione metabolism.</text>
</comment>
<dbReference type="GO" id="GO:0006750">
    <property type="term" value="P:glutathione biosynthetic process"/>
    <property type="evidence" value="ECO:0007669"/>
    <property type="project" value="UniProtKB-KW"/>
</dbReference>
<evidence type="ECO:0000256" key="8">
    <source>
        <dbReference type="ARBA" id="ARBA00047417"/>
    </source>
</evidence>
<dbReference type="UniPathway" id="UPA00204"/>
<organism evidence="12 13">
    <name type="scientific">Vreelandella sulfidaeris</name>
    <dbReference type="NCBI Taxonomy" id="115553"/>
    <lineage>
        <taxon>Bacteria</taxon>
        <taxon>Pseudomonadati</taxon>
        <taxon>Pseudomonadota</taxon>
        <taxon>Gammaproteobacteria</taxon>
        <taxon>Oceanospirillales</taxon>
        <taxon>Halomonadaceae</taxon>
        <taxon>Vreelandella</taxon>
    </lineage>
</organism>
<dbReference type="Gene3D" id="3.60.20.40">
    <property type="match status" value="1"/>
</dbReference>
<comment type="catalytic activity">
    <reaction evidence="1 11">
        <text>an S-substituted glutathione + H2O = an S-substituted L-cysteinylglycine + L-glutamate</text>
        <dbReference type="Rhea" id="RHEA:59468"/>
        <dbReference type="ChEBI" id="CHEBI:15377"/>
        <dbReference type="ChEBI" id="CHEBI:29985"/>
        <dbReference type="ChEBI" id="CHEBI:90779"/>
        <dbReference type="ChEBI" id="CHEBI:143103"/>
        <dbReference type="EC" id="3.4.19.13"/>
    </reaction>
</comment>
<dbReference type="GO" id="GO:0036374">
    <property type="term" value="F:glutathione hydrolase activity"/>
    <property type="evidence" value="ECO:0007669"/>
    <property type="project" value="UniProtKB-UniRule"/>
</dbReference>
<keyword evidence="7 11" id="KW-0012">Acyltransferase</keyword>
<sequence length="596" mass="63888">MSPKAAKFALPVLLVAPLYSWGFSYEAPAISPESESGYEEKPGWEAETFAVAAANPLATDAGYQVLKAGGNAIDAAIAVQMVLNLVEPQSSGIGGGAFLMHYDGSEVRAYDGRETAPQGVSGELFLEDGEPLEFNEAVASGLSVGVPGTLRMLGKAHAEHGELAWKELFTPAITLAEEGFAVSNRLHTSLESDEYLRRDPLASQFYYNDEGEPIAVGETLKNPALAEVFRRVAAQGSAAFYEGSVAEDIVERVQNHPERPGSLALEDINGYEALDREPLCTPWQQWEVCGFPPPSSGHLTVMQILGMLDQQSLLEAPLDNGAPSSTWLHQFLEAARLAFADRGRYIADPDFVEAPGGDWSLMLAPEYLEKRSELIGEMSMGDSAEPGNPGELAVSWASQPNQPEYGTSHISIVDEDGNAVSMTTTIEQAFGSRILSDGGTGLAGGFLLNNELTDFSFVPEVDGDPVANRVEPGKRPRSSMSPTLVFDQESGELVASLGSPGGAAIIHYTARTLVAMRDWGLNAQEALNLPHAITLGGEVYVEEDRFPEATLEALRERGHTVSERELTSGLQAIMRLDDGTLFGGADPRREGVVMGD</sequence>
<dbReference type="RefSeq" id="WP_113269676.1">
    <property type="nucleotide sequence ID" value="NZ_QNTU01000005.1"/>
</dbReference>
<comment type="similarity">
    <text evidence="3 11">Belongs to the gamma-glutamyltransferase family.</text>
</comment>
<comment type="catalytic activity">
    <reaction evidence="2 11">
        <text>glutathione + H2O = L-cysteinylglycine + L-glutamate</text>
        <dbReference type="Rhea" id="RHEA:28807"/>
        <dbReference type="ChEBI" id="CHEBI:15377"/>
        <dbReference type="ChEBI" id="CHEBI:29985"/>
        <dbReference type="ChEBI" id="CHEBI:57925"/>
        <dbReference type="ChEBI" id="CHEBI:61694"/>
        <dbReference type="EC" id="3.4.19.13"/>
    </reaction>
</comment>
<protein>
    <recommendedName>
        <fullName evidence="11">Glutathione hydrolase proenzyme</fullName>
        <ecNumber evidence="11">2.3.2.2</ecNumber>
        <ecNumber evidence="11">3.4.19.13</ecNumber>
    </recommendedName>
    <component>
        <recommendedName>
            <fullName evidence="11">Glutathione hydrolase large chain</fullName>
        </recommendedName>
    </component>
    <component>
        <recommendedName>
            <fullName evidence="11">Glutathione hydrolase small chain</fullName>
        </recommendedName>
    </component>
</protein>
<dbReference type="InterPro" id="IPR000101">
    <property type="entry name" value="GGT_peptidase"/>
</dbReference>
<feature type="binding site" evidence="10">
    <location>
        <position position="454"/>
    </location>
    <ligand>
        <name>L-glutamate</name>
        <dbReference type="ChEBI" id="CHEBI:29985"/>
    </ligand>
</feature>
<dbReference type="Proteomes" id="UP000252204">
    <property type="component" value="Unassembled WGS sequence"/>
</dbReference>
<evidence type="ECO:0000256" key="6">
    <source>
        <dbReference type="ARBA" id="ARBA00023145"/>
    </source>
</evidence>
<evidence type="ECO:0000256" key="11">
    <source>
        <dbReference type="RuleBase" id="RU368036"/>
    </source>
</evidence>
<evidence type="ECO:0000256" key="7">
    <source>
        <dbReference type="ARBA" id="ARBA00023315"/>
    </source>
</evidence>
<keyword evidence="6 11" id="KW-0865">Zymogen</keyword>
<dbReference type="EC" id="2.3.2.2" evidence="11"/>
<dbReference type="InterPro" id="IPR055262">
    <property type="entry name" value="GGT_CS"/>
</dbReference>
<dbReference type="Pfam" id="PF01019">
    <property type="entry name" value="G_glu_transpept"/>
    <property type="match status" value="1"/>
</dbReference>